<comment type="caution">
    <text evidence="8">The sequence shown here is derived from an EMBL/GenBank/DDBJ whole genome shotgun (WGS) entry which is preliminary data.</text>
</comment>
<dbReference type="InterPro" id="IPR052035">
    <property type="entry name" value="ZnF_BED_domain_contain"/>
</dbReference>
<dbReference type="GO" id="GO:0008270">
    <property type="term" value="F:zinc ion binding"/>
    <property type="evidence" value="ECO:0007669"/>
    <property type="project" value="UniProtKB-KW"/>
</dbReference>
<feature type="compositionally biased region" description="Basic and acidic residues" evidence="6">
    <location>
        <begin position="26"/>
        <end position="40"/>
    </location>
</feature>
<feature type="region of interest" description="Disordered" evidence="6">
    <location>
        <begin position="301"/>
        <end position="328"/>
    </location>
</feature>
<dbReference type="PANTHER" id="PTHR46481">
    <property type="entry name" value="ZINC FINGER BED DOMAIN-CONTAINING PROTEIN 4"/>
    <property type="match status" value="1"/>
</dbReference>
<keyword evidence="9" id="KW-1185">Reference proteome</keyword>
<sequence>MSDNTSTLQKISPAPPEPSITAAKSPVHDMDVSAIAEKENASPVAVNTALADQDGPQVGPASTKRSSASHFTEPKKCGNKGHFWDFIEELEPEAAEYISLADKAAKSKFLKEFYPCWFGKHPWHTGTVPEEFAIIKEMPKPMPRNLHAVEAVPIEATGLSQADYNALVERQDEVQNSIQEEERELDSTPILDSDTVQSLSVRTMSHFRIRVSLLGGVQDDSRQSDTGSSSGSGKRKAEDTSVQVDAADKRRKRNTDEVDPSMILKHPRERKTNKLHAAINFQNQPNNIDDCDTAMSAIASGSKLPKRRPPPRRKQPSASATPITSSPPINANLIQSVIAEMADLSSCLPESVPIGQPDGKIATSLNEEAESPWQSFNSFFDRVFGADTVDPTTGRLKFVSRGPHGMDFVNRYLQTVSQQHLRNEIILGDTEDETSELEWEDTERNSKKGKGKESELQAKSKSKSTKVTSSLLQLRSDSESDGETALCQIESSKGGAKRGPVSDTLDHFTAPKLVKGHWTFKCKTCGAIRSSPATPGCASYDDERPRPSLSNFTLHIRKHKERGEIKSGDPNSAVSEFDDSDNASRKLMQRFIDEGLEKPGYEPTEKGFRQVIAAWILEDDLPFTMGESKGLKRVFDYVKVRFPLPTDTTIRSILDSITKELHCNVVRELSRVQSRISYSTDVWTNRQMVFSFSRVIAHWIDDDWKLVERLIDFKHLEDREHVGEYAAKAFVQSGSKRGGLNKMTIVMDNTSSCDVMARFLALILNKRYSDLDVHAENNRIRCLAHVINLVVQAILTVLDEAESPDDVDYYFLHKDQPIHYDEDEDEDLRAMEAETDEEADGESDQELIFTEEASDLKEAKSASPLKRLRLITTKIVLSPQRRASFRRCTRKVYLPTITNEKGTLKFKLMVIRDVRTRWNSTHAMIRRARCLKEAIDEWVFRHEEFRDLGLSKEDWKRLEQLEEILEVFTVVTNVMSRADTLTLPYVLPMYCKMEQKLMHVKNDPVLASFSEAIDAGIRKLDKYHQLAKSNQFYVVATVCHPSFRLNWFGKRSSTDYQRAKILFEHVYESYVATAPAGPNGTSPVKPKKSTASDDLVQSLVDDIVSNSDDGLPMSQDRAASELERYLSGEGGRGDSMKPLDWWKKHAKITEDTRGFPIISRIARDFLAIPGTSVSVERLFSSSRHLCSDLRSSMKAETTTLAMCAKVWLKSGLFEFDSRKLISGRKRVEEKPLEPKHKKVRGKESSASKEDSNTIPATHTTCSQTLASLSPEDSSPSALAAVSPEVLTGMEKSSSSPEDSSTPSASKAVSLEVPSGSKESPLEVPPVSKESPAAEILSSKGADETSMENSGPVSSLPLAEGNPIQFHYHQPLEQAQWTWTVMS</sequence>
<feature type="region of interest" description="Disordered" evidence="6">
    <location>
        <begin position="1286"/>
        <end position="1359"/>
    </location>
</feature>
<feature type="compositionally biased region" description="Basic and acidic residues" evidence="6">
    <location>
        <begin position="1241"/>
        <end position="1251"/>
    </location>
</feature>
<feature type="compositionally biased region" description="Low complexity" evidence="6">
    <location>
        <begin position="1292"/>
        <end position="1305"/>
    </location>
</feature>
<evidence type="ECO:0000256" key="3">
    <source>
        <dbReference type="ARBA" id="ARBA00022771"/>
    </source>
</evidence>
<dbReference type="InterPro" id="IPR012337">
    <property type="entry name" value="RNaseH-like_sf"/>
</dbReference>
<keyword evidence="5" id="KW-0539">Nucleus</keyword>
<keyword evidence="3" id="KW-0863">Zinc-finger</keyword>
<evidence type="ECO:0000256" key="5">
    <source>
        <dbReference type="ARBA" id="ARBA00023242"/>
    </source>
</evidence>
<dbReference type="GO" id="GO:0005634">
    <property type="term" value="C:nucleus"/>
    <property type="evidence" value="ECO:0007669"/>
    <property type="project" value="UniProtKB-SubCell"/>
</dbReference>
<evidence type="ECO:0000256" key="4">
    <source>
        <dbReference type="ARBA" id="ARBA00022833"/>
    </source>
</evidence>
<evidence type="ECO:0000256" key="1">
    <source>
        <dbReference type="ARBA" id="ARBA00004123"/>
    </source>
</evidence>
<dbReference type="EMBL" id="JAACJM010000121">
    <property type="protein sequence ID" value="KAF5344672.1"/>
    <property type="molecule type" value="Genomic_DNA"/>
</dbReference>
<feature type="compositionally biased region" description="Basic residues" evidence="6">
    <location>
        <begin position="304"/>
        <end position="315"/>
    </location>
</feature>
<keyword evidence="4" id="KW-0862">Zinc</keyword>
<dbReference type="GO" id="GO:0046983">
    <property type="term" value="F:protein dimerization activity"/>
    <property type="evidence" value="ECO:0007669"/>
    <property type="project" value="InterPro"/>
</dbReference>
<feature type="compositionally biased region" description="Acidic residues" evidence="6">
    <location>
        <begin position="429"/>
        <end position="441"/>
    </location>
</feature>
<feature type="domain" description="HAT C-terminal dimerisation" evidence="7">
    <location>
        <begin position="1121"/>
        <end position="1208"/>
    </location>
</feature>
<protein>
    <recommendedName>
        <fullName evidence="7">HAT C-terminal dimerisation domain-containing protein</fullName>
    </recommendedName>
</protein>
<feature type="region of interest" description="Disordered" evidence="6">
    <location>
        <begin position="427"/>
        <end position="484"/>
    </location>
</feature>
<dbReference type="SUPFAM" id="SSF53098">
    <property type="entry name" value="Ribonuclease H-like"/>
    <property type="match status" value="1"/>
</dbReference>
<dbReference type="Pfam" id="PF05699">
    <property type="entry name" value="Dimer_Tnp_hAT"/>
    <property type="match status" value="1"/>
</dbReference>
<evidence type="ECO:0000313" key="9">
    <source>
        <dbReference type="Proteomes" id="UP000559256"/>
    </source>
</evidence>
<evidence type="ECO:0000259" key="7">
    <source>
        <dbReference type="Pfam" id="PF05699"/>
    </source>
</evidence>
<feature type="region of interest" description="Disordered" evidence="6">
    <location>
        <begin position="1"/>
        <end position="74"/>
    </location>
</feature>
<feature type="compositionally biased region" description="Polar residues" evidence="6">
    <location>
        <begin position="1"/>
        <end position="10"/>
    </location>
</feature>
<feature type="compositionally biased region" description="Basic and acidic residues" evidence="6">
    <location>
        <begin position="442"/>
        <end position="458"/>
    </location>
</feature>
<name>A0A8H5CMR3_9AGAR</name>
<evidence type="ECO:0000313" key="8">
    <source>
        <dbReference type="EMBL" id="KAF5344672.1"/>
    </source>
</evidence>
<proteinExistence type="predicted"/>
<evidence type="ECO:0000256" key="2">
    <source>
        <dbReference type="ARBA" id="ARBA00022723"/>
    </source>
</evidence>
<keyword evidence="2" id="KW-0479">Metal-binding</keyword>
<feature type="region of interest" description="Disordered" evidence="6">
    <location>
        <begin position="1224"/>
        <end position="1256"/>
    </location>
</feature>
<dbReference type="Proteomes" id="UP000559256">
    <property type="component" value="Unassembled WGS sequence"/>
</dbReference>
<accession>A0A8H5CMR3</accession>
<feature type="compositionally biased region" description="Low complexity" evidence="6">
    <location>
        <begin position="316"/>
        <end position="328"/>
    </location>
</feature>
<gene>
    <name evidence="8" type="ORF">D9758_016401</name>
</gene>
<feature type="compositionally biased region" description="Basic and acidic residues" evidence="6">
    <location>
        <begin position="1224"/>
        <end position="1234"/>
    </location>
</feature>
<evidence type="ECO:0000256" key="6">
    <source>
        <dbReference type="SAM" id="MobiDB-lite"/>
    </source>
</evidence>
<dbReference type="InterPro" id="IPR008906">
    <property type="entry name" value="HATC_C_dom"/>
</dbReference>
<dbReference type="OrthoDB" id="3264316at2759"/>
<dbReference type="PANTHER" id="PTHR46481:SF10">
    <property type="entry name" value="ZINC FINGER BED DOMAIN-CONTAINING PROTEIN 39"/>
    <property type="match status" value="1"/>
</dbReference>
<feature type="region of interest" description="Disordered" evidence="6">
    <location>
        <begin position="218"/>
        <end position="271"/>
    </location>
</feature>
<reference evidence="8 9" key="1">
    <citation type="journal article" date="2020" name="ISME J.">
        <title>Uncovering the hidden diversity of litter-decomposition mechanisms in mushroom-forming fungi.</title>
        <authorList>
            <person name="Floudas D."/>
            <person name="Bentzer J."/>
            <person name="Ahren D."/>
            <person name="Johansson T."/>
            <person name="Persson P."/>
            <person name="Tunlid A."/>
        </authorList>
    </citation>
    <scope>NUCLEOTIDE SEQUENCE [LARGE SCALE GENOMIC DNA]</scope>
    <source>
        <strain evidence="8 9">CBS 291.85</strain>
    </source>
</reference>
<organism evidence="8 9">
    <name type="scientific">Tetrapyrgos nigripes</name>
    <dbReference type="NCBI Taxonomy" id="182062"/>
    <lineage>
        <taxon>Eukaryota</taxon>
        <taxon>Fungi</taxon>
        <taxon>Dikarya</taxon>
        <taxon>Basidiomycota</taxon>
        <taxon>Agaricomycotina</taxon>
        <taxon>Agaricomycetes</taxon>
        <taxon>Agaricomycetidae</taxon>
        <taxon>Agaricales</taxon>
        <taxon>Marasmiineae</taxon>
        <taxon>Marasmiaceae</taxon>
        <taxon>Tetrapyrgos</taxon>
    </lineage>
</organism>
<comment type="subcellular location">
    <subcellularLocation>
        <location evidence="1">Nucleus</location>
    </subcellularLocation>
</comment>